<protein>
    <recommendedName>
        <fullName evidence="3">Dipeptidylpeptidase IV N-terminal domain-containing protein</fullName>
    </recommendedName>
</protein>
<dbReference type="EMBL" id="MNUJ01000021">
    <property type="protein sequence ID" value="OIN89900.1"/>
    <property type="molecule type" value="Genomic_DNA"/>
</dbReference>
<dbReference type="SUPFAM" id="SSF82171">
    <property type="entry name" value="DPP6 N-terminal domain-like"/>
    <property type="match status" value="1"/>
</dbReference>
<sequence>MCLYPLGVKADTIAYLSYGKLWVYEAGKSRLVGDAQFVDVKWYKKPTVAAVHAGNIELVDTTNGRSEKLTSIGNIRNILVLPDKKKIVFSRLTGDATECAWQHEICSVSITDKKITRIRKLWVVGDVVLEWTIIGDKVYYLSKIDADDQLVVPRSVLMQLDLSTAKVKSLYTTKQGNEFLTICRSWDQTKIVILGYEFQIRFRYDRENDVTYQESVEGSERFYIAQLKLPKPRLTISHRFGQDFPVDRIGGALGSCMLSDGSLVFGTRNFSYEDSGAVHESSRLYRFSFESGETTQIANGYRPDAISE</sequence>
<accession>A0A1J4RUA4</accession>
<organism evidence="1 2">
    <name type="scientific">Candidatus Berkelbacteria bacterium CG1_02_42_45</name>
    <dbReference type="NCBI Taxonomy" id="1805036"/>
    <lineage>
        <taxon>Bacteria</taxon>
        <taxon>Candidatus Berkelbacteria</taxon>
    </lineage>
</organism>
<dbReference type="Proteomes" id="UP000182753">
    <property type="component" value="Unassembled WGS sequence"/>
</dbReference>
<reference evidence="1 2" key="1">
    <citation type="journal article" date="2016" name="Environ. Microbiol.">
        <title>Genomic resolution of a cold subsurface aquifer community provides metabolic insights for novel microbes adapted to high CO concentrations.</title>
        <authorList>
            <person name="Probst A.J."/>
            <person name="Castelle C.J."/>
            <person name="Singh A."/>
            <person name="Brown C.T."/>
            <person name="Anantharaman K."/>
            <person name="Sharon I."/>
            <person name="Hug L.A."/>
            <person name="Burstein D."/>
            <person name="Emerson J.B."/>
            <person name="Thomas B.C."/>
            <person name="Banfield J.F."/>
        </authorList>
    </citation>
    <scope>NUCLEOTIDE SEQUENCE [LARGE SCALE GENOMIC DNA]</scope>
    <source>
        <strain evidence="1">CG1_02_42_45</strain>
    </source>
</reference>
<evidence type="ECO:0000313" key="2">
    <source>
        <dbReference type="Proteomes" id="UP000182753"/>
    </source>
</evidence>
<proteinExistence type="predicted"/>
<evidence type="ECO:0008006" key="3">
    <source>
        <dbReference type="Google" id="ProtNLM"/>
    </source>
</evidence>
<gene>
    <name evidence="1" type="ORF">AUJ40_01045</name>
</gene>
<name>A0A1J4RUA4_9BACT</name>
<evidence type="ECO:0000313" key="1">
    <source>
        <dbReference type="EMBL" id="OIN89900.1"/>
    </source>
</evidence>
<dbReference type="AlphaFoldDB" id="A0A1J4RUA4"/>
<comment type="caution">
    <text evidence="1">The sequence shown here is derived from an EMBL/GenBank/DDBJ whole genome shotgun (WGS) entry which is preliminary data.</text>
</comment>